<dbReference type="AlphaFoldDB" id="A0A166C8P3"/>
<dbReference type="STRING" id="55758.MBFIL_11890"/>
<accession>A0A166C8P3</accession>
<organism evidence="1 2">
    <name type="scientific">Methanobrevibacter filiformis</name>
    <dbReference type="NCBI Taxonomy" id="55758"/>
    <lineage>
        <taxon>Archaea</taxon>
        <taxon>Methanobacteriati</taxon>
        <taxon>Methanobacteriota</taxon>
        <taxon>Methanomada group</taxon>
        <taxon>Methanobacteria</taxon>
        <taxon>Methanobacteriales</taxon>
        <taxon>Methanobacteriaceae</taxon>
        <taxon>Methanobrevibacter</taxon>
    </lineage>
</organism>
<comment type="caution">
    <text evidence="1">The sequence shown here is derived from an EMBL/GenBank/DDBJ whole genome shotgun (WGS) entry which is preliminary data.</text>
</comment>
<dbReference type="Pfam" id="PF02597">
    <property type="entry name" value="ThiS"/>
    <property type="match status" value="1"/>
</dbReference>
<dbReference type="InterPro" id="IPR012675">
    <property type="entry name" value="Beta-grasp_dom_sf"/>
</dbReference>
<dbReference type="EMBL" id="LWMT01000232">
    <property type="protein sequence ID" value="KZX12227.1"/>
    <property type="molecule type" value="Genomic_DNA"/>
</dbReference>
<dbReference type="RefSeq" id="WP_066972585.1">
    <property type="nucleotide sequence ID" value="NZ_LWMT01000232.1"/>
</dbReference>
<dbReference type="InterPro" id="IPR016155">
    <property type="entry name" value="Mopterin_synth/thiamin_S_b"/>
</dbReference>
<dbReference type="SUPFAM" id="SSF54285">
    <property type="entry name" value="MoaD/ThiS"/>
    <property type="match status" value="1"/>
</dbReference>
<dbReference type="InterPro" id="IPR003749">
    <property type="entry name" value="ThiS/MoaD-like"/>
</dbReference>
<sequence length="66" mass="7615">MTYTLIFENKKEEKPFVDNTTIKDLLDEIEASSETLVVKKNKELVEIDELIQQGDEIQLIQIIYGG</sequence>
<evidence type="ECO:0000313" key="1">
    <source>
        <dbReference type="EMBL" id="KZX12227.1"/>
    </source>
</evidence>
<dbReference type="OrthoDB" id="76910at2157"/>
<keyword evidence="2" id="KW-1185">Reference proteome</keyword>
<name>A0A166C8P3_9EURY</name>
<dbReference type="Proteomes" id="UP000077066">
    <property type="component" value="Unassembled WGS sequence"/>
</dbReference>
<gene>
    <name evidence="1" type="ORF">MBFIL_11890</name>
</gene>
<protein>
    <submittedName>
        <fullName evidence="1">ThiS family protein</fullName>
    </submittedName>
</protein>
<dbReference type="Gene3D" id="3.10.20.30">
    <property type="match status" value="1"/>
</dbReference>
<dbReference type="PATRIC" id="fig|55758.3.peg.1362"/>
<evidence type="ECO:0000313" key="2">
    <source>
        <dbReference type="Proteomes" id="UP000077066"/>
    </source>
</evidence>
<proteinExistence type="predicted"/>
<reference evidence="1 2" key="1">
    <citation type="submission" date="2016-04" db="EMBL/GenBank/DDBJ databases">
        <title>Genome sequence of Methanobrevibacter filiformis DSM 11501.</title>
        <authorList>
            <person name="Poehlein A."/>
            <person name="Seedorf H."/>
            <person name="Daniel R."/>
        </authorList>
    </citation>
    <scope>NUCLEOTIDE SEQUENCE [LARGE SCALE GENOMIC DNA]</scope>
    <source>
        <strain evidence="1 2">DSM 11501</strain>
    </source>
</reference>